<dbReference type="PROSITE" id="PS51996">
    <property type="entry name" value="TR_MART"/>
    <property type="match status" value="1"/>
</dbReference>
<dbReference type="Pfam" id="PF12796">
    <property type="entry name" value="Ank_2"/>
    <property type="match status" value="1"/>
</dbReference>
<keyword evidence="4" id="KW-0548">Nucleotidyltransferase</keyword>
<comment type="catalytic activity">
    <reaction evidence="5 7">
        <text>L-arginyl-[protein] + NAD(+) = N(omega)-(ADP-D-ribosyl)-L-arginyl-[protein] + nicotinamide + H(+)</text>
        <dbReference type="Rhea" id="RHEA:19149"/>
        <dbReference type="Rhea" id="RHEA-COMP:10532"/>
        <dbReference type="Rhea" id="RHEA-COMP:15087"/>
        <dbReference type="ChEBI" id="CHEBI:15378"/>
        <dbReference type="ChEBI" id="CHEBI:17154"/>
        <dbReference type="ChEBI" id="CHEBI:29965"/>
        <dbReference type="ChEBI" id="CHEBI:57540"/>
        <dbReference type="ChEBI" id="CHEBI:142554"/>
        <dbReference type="EC" id="2.4.2.31"/>
    </reaction>
</comment>
<keyword evidence="6" id="KW-0040">ANK repeat</keyword>
<dbReference type="SMART" id="SM00248">
    <property type="entry name" value="ANK"/>
    <property type="match status" value="1"/>
</dbReference>
<dbReference type="SUPFAM" id="SSF48403">
    <property type="entry name" value="Ankyrin repeat"/>
    <property type="match status" value="1"/>
</dbReference>
<dbReference type="AlphaFoldDB" id="A0A815ZWR2"/>
<proteinExistence type="inferred from homology"/>
<dbReference type="InterPro" id="IPR002110">
    <property type="entry name" value="Ankyrin_rpt"/>
</dbReference>
<keyword evidence="3 7" id="KW-0808">Transferase</keyword>
<evidence type="ECO:0000313" key="9">
    <source>
        <dbReference type="Proteomes" id="UP000663828"/>
    </source>
</evidence>
<feature type="repeat" description="ANK" evidence="6">
    <location>
        <begin position="42"/>
        <end position="74"/>
    </location>
</feature>
<dbReference type="PROSITE" id="PS50297">
    <property type="entry name" value="ANK_REP_REGION"/>
    <property type="match status" value="1"/>
</dbReference>
<gene>
    <name evidence="8" type="ORF">XAT740_LOCUS46198</name>
</gene>
<evidence type="ECO:0000256" key="7">
    <source>
        <dbReference type="RuleBase" id="RU361228"/>
    </source>
</evidence>
<comment type="caution">
    <text evidence="8">The sequence shown here is derived from an EMBL/GenBank/DDBJ whole genome shotgun (WGS) entry which is preliminary data.</text>
</comment>
<dbReference type="InterPro" id="IPR000768">
    <property type="entry name" value="ART"/>
</dbReference>
<evidence type="ECO:0000256" key="6">
    <source>
        <dbReference type="PROSITE-ProRule" id="PRU00023"/>
    </source>
</evidence>
<dbReference type="Proteomes" id="UP000663828">
    <property type="component" value="Unassembled WGS sequence"/>
</dbReference>
<dbReference type="GO" id="GO:0106274">
    <property type="term" value="F:NAD+-protein-arginine ADP-ribosyltransferase activity"/>
    <property type="evidence" value="ECO:0007669"/>
    <property type="project" value="UniProtKB-EC"/>
</dbReference>
<reference evidence="8" key="1">
    <citation type="submission" date="2021-02" db="EMBL/GenBank/DDBJ databases">
        <authorList>
            <person name="Nowell W R."/>
        </authorList>
    </citation>
    <scope>NUCLEOTIDE SEQUENCE</scope>
</reference>
<dbReference type="Pfam" id="PF01129">
    <property type="entry name" value="ART"/>
    <property type="match status" value="1"/>
</dbReference>
<evidence type="ECO:0000256" key="3">
    <source>
        <dbReference type="ARBA" id="ARBA00022679"/>
    </source>
</evidence>
<evidence type="ECO:0000256" key="4">
    <source>
        <dbReference type="ARBA" id="ARBA00022695"/>
    </source>
</evidence>
<dbReference type="SUPFAM" id="SSF56399">
    <property type="entry name" value="ADP-ribosylation"/>
    <property type="match status" value="1"/>
</dbReference>
<dbReference type="EC" id="2.4.2.31" evidence="7"/>
<dbReference type="Gene3D" id="1.25.40.20">
    <property type="entry name" value="Ankyrin repeat-containing domain"/>
    <property type="match status" value="1"/>
</dbReference>
<dbReference type="Gene3D" id="3.90.176.10">
    <property type="entry name" value="Toxin ADP-ribosyltransferase, Chain A, domain 1"/>
    <property type="match status" value="1"/>
</dbReference>
<comment type="similarity">
    <text evidence="1 7">Belongs to the Arg-specific ADP-ribosyltransferase family.</text>
</comment>
<name>A0A815ZWR2_ADIRI</name>
<keyword evidence="7" id="KW-0520">NAD</keyword>
<accession>A0A815ZWR2</accession>
<protein>
    <recommendedName>
        <fullName evidence="7">NAD(P)(+)--arginine ADP-ribosyltransferase</fullName>
        <ecNumber evidence="7">2.4.2.31</ecNumber>
    </recommendedName>
    <alternativeName>
        <fullName evidence="7">Mono(ADP-ribosyl)transferase</fullName>
    </alternativeName>
</protein>
<evidence type="ECO:0000256" key="1">
    <source>
        <dbReference type="ARBA" id="ARBA00009558"/>
    </source>
</evidence>
<sequence>MATSKSSTTSDFYYACRNGLIDVVRQQLPNMSLEEIDRVQANGSTALHAASYFGHTEIVKLLLEKGASRSVSNLHKCLPYDEASLDEIKTLFKRPSNRFSDDESGHIDWMKCDAAAEQLARDYRYRHTGLGWTAKNIEHRLKHIKDEMSHTEVDRIRVFLNEAQRDPKCLLRAYTVESAFYAKLNKDLASRHFDQGTNFGLTYFVDFFYNHPEFQSLSYTGPTYRGMTVTQDDMKEYTTGNKIMNKAFLSTTKNRAIAEQFARNEAHNRKNNSGDLVKLAVLCSFEIVNHRTGLSVESISEFAYEQEVLVGPYTAFLIVAVRRVSANYAEIDLRECDIVEHDQNGGGDDEDFD</sequence>
<keyword evidence="9" id="KW-1185">Reference proteome</keyword>
<keyword evidence="2 7" id="KW-0328">Glycosyltransferase</keyword>
<keyword evidence="7" id="KW-0521">NADP</keyword>
<evidence type="ECO:0000256" key="5">
    <source>
        <dbReference type="ARBA" id="ARBA00047597"/>
    </source>
</evidence>
<evidence type="ECO:0000256" key="2">
    <source>
        <dbReference type="ARBA" id="ARBA00022676"/>
    </source>
</evidence>
<dbReference type="PROSITE" id="PS50088">
    <property type="entry name" value="ANK_REPEAT"/>
    <property type="match status" value="1"/>
</dbReference>
<dbReference type="GO" id="GO:0016779">
    <property type="term" value="F:nucleotidyltransferase activity"/>
    <property type="evidence" value="ECO:0007669"/>
    <property type="project" value="UniProtKB-KW"/>
</dbReference>
<evidence type="ECO:0000313" key="8">
    <source>
        <dbReference type="EMBL" id="CAF1587542.1"/>
    </source>
</evidence>
<organism evidence="8 9">
    <name type="scientific">Adineta ricciae</name>
    <name type="common">Rotifer</name>
    <dbReference type="NCBI Taxonomy" id="249248"/>
    <lineage>
        <taxon>Eukaryota</taxon>
        <taxon>Metazoa</taxon>
        <taxon>Spiralia</taxon>
        <taxon>Gnathifera</taxon>
        <taxon>Rotifera</taxon>
        <taxon>Eurotatoria</taxon>
        <taxon>Bdelloidea</taxon>
        <taxon>Adinetida</taxon>
        <taxon>Adinetidae</taxon>
        <taxon>Adineta</taxon>
    </lineage>
</organism>
<dbReference type="EMBL" id="CAJNOR010006161">
    <property type="protein sequence ID" value="CAF1587542.1"/>
    <property type="molecule type" value="Genomic_DNA"/>
</dbReference>
<dbReference type="InterPro" id="IPR036770">
    <property type="entry name" value="Ankyrin_rpt-contain_sf"/>
</dbReference>